<dbReference type="HOGENOM" id="CLU_1464652_0_0_1"/>
<keyword evidence="3" id="KW-1185">Reference proteome</keyword>
<dbReference type="AlphaFoldDB" id="V2XRN9"/>
<reference evidence="2 3" key="1">
    <citation type="journal article" date="2014" name="BMC Genomics">
        <title>Genome and secretome analysis of the hemibiotrophic fungal pathogen, Moniliophthora roreri, which causes frosty pod rot disease of cacao: mechanisms of the biotrophic and necrotrophic phases.</title>
        <authorList>
            <person name="Meinhardt L.W."/>
            <person name="Costa G.G.L."/>
            <person name="Thomazella D.P.T."/>
            <person name="Teixeira P.J.P.L."/>
            <person name="Carazzolle M.F."/>
            <person name="Schuster S.C."/>
            <person name="Carlson J.E."/>
            <person name="Guiltinan M.J."/>
            <person name="Mieczkowski P."/>
            <person name="Farmer A."/>
            <person name="Ramaraj T."/>
            <person name="Crozier J."/>
            <person name="Davis R.E."/>
            <person name="Shao J."/>
            <person name="Melnick R.L."/>
            <person name="Pereira G.A.G."/>
            <person name="Bailey B.A."/>
        </authorList>
    </citation>
    <scope>NUCLEOTIDE SEQUENCE [LARGE SCALE GENOMIC DNA]</scope>
    <source>
        <strain evidence="2 3">MCA 2997</strain>
    </source>
</reference>
<evidence type="ECO:0000313" key="2">
    <source>
        <dbReference type="EMBL" id="ESK95185.1"/>
    </source>
</evidence>
<dbReference type="Proteomes" id="UP000017559">
    <property type="component" value="Unassembled WGS sequence"/>
</dbReference>
<name>V2XRN9_MONRO</name>
<accession>V2XRN9</accession>
<feature type="non-terminal residue" evidence="2">
    <location>
        <position position="1"/>
    </location>
</feature>
<evidence type="ECO:0000313" key="3">
    <source>
        <dbReference type="Proteomes" id="UP000017559"/>
    </source>
</evidence>
<feature type="region of interest" description="Disordered" evidence="1">
    <location>
        <begin position="39"/>
        <end position="77"/>
    </location>
</feature>
<organism evidence="2 3">
    <name type="scientific">Moniliophthora roreri (strain MCA 2997)</name>
    <name type="common">Cocoa frosty pod rot fungus</name>
    <name type="synonym">Crinipellis roreri</name>
    <dbReference type="NCBI Taxonomy" id="1381753"/>
    <lineage>
        <taxon>Eukaryota</taxon>
        <taxon>Fungi</taxon>
        <taxon>Dikarya</taxon>
        <taxon>Basidiomycota</taxon>
        <taxon>Agaricomycotina</taxon>
        <taxon>Agaricomycetes</taxon>
        <taxon>Agaricomycetidae</taxon>
        <taxon>Agaricales</taxon>
        <taxon>Marasmiineae</taxon>
        <taxon>Marasmiaceae</taxon>
        <taxon>Moniliophthora</taxon>
    </lineage>
</organism>
<dbReference type="EMBL" id="AWSO01000107">
    <property type="protein sequence ID" value="ESK95185.1"/>
    <property type="molecule type" value="Genomic_DNA"/>
</dbReference>
<protein>
    <submittedName>
        <fullName evidence="2">Uncharacterized protein</fullName>
    </submittedName>
</protein>
<proteinExistence type="predicted"/>
<dbReference type="OrthoDB" id="2246127at2759"/>
<evidence type="ECO:0000256" key="1">
    <source>
        <dbReference type="SAM" id="MobiDB-lite"/>
    </source>
</evidence>
<feature type="compositionally biased region" description="Polar residues" evidence="1">
    <location>
        <begin position="59"/>
        <end position="75"/>
    </location>
</feature>
<comment type="caution">
    <text evidence="2">The sequence shown here is derived from an EMBL/GenBank/DDBJ whole genome shotgun (WGS) entry which is preliminary data.</text>
</comment>
<sequence>DGQTHGIWALDSSTNEEVPLIPGVLALLRDNPMQSEFACKDACEEHDRKNGNSDDEASDGNNSDTGSQASATSARSGDRKKKWKKFVESLDAICWQVLNFIKPGELKTVTETVKTLEEHFQSAQVLGAEVKLKAECTQTGMKDAYQMHFVNQLLNSYKGCRSLATKIAALNQAQSTMPEQTMSPV</sequence>
<dbReference type="KEGG" id="mrr:Moror_13793"/>
<gene>
    <name evidence="2" type="ORF">Moror_13793</name>
</gene>
<feature type="compositionally biased region" description="Basic and acidic residues" evidence="1">
    <location>
        <begin position="39"/>
        <end position="52"/>
    </location>
</feature>